<dbReference type="InterPro" id="IPR007062">
    <property type="entry name" value="PPI-2"/>
</dbReference>
<evidence type="ECO:0000313" key="2">
    <source>
        <dbReference type="EnsemblProtists" id="PYU1_T006397"/>
    </source>
</evidence>
<feature type="compositionally biased region" description="Basic and acidic residues" evidence="1">
    <location>
        <begin position="91"/>
        <end position="103"/>
    </location>
</feature>
<reference evidence="3" key="2">
    <citation type="submission" date="2010-04" db="EMBL/GenBank/DDBJ databases">
        <authorList>
            <person name="Buell R."/>
            <person name="Hamilton J."/>
            <person name="Hostetler J."/>
        </authorList>
    </citation>
    <scope>NUCLEOTIDE SEQUENCE [LARGE SCALE GENOMIC DNA]</scope>
    <source>
        <strain evidence="3">DAOM:BR144</strain>
    </source>
</reference>
<reference evidence="2" key="3">
    <citation type="submission" date="2015-02" db="UniProtKB">
        <authorList>
            <consortium name="EnsemblProtists"/>
        </authorList>
    </citation>
    <scope>IDENTIFICATION</scope>
    <source>
        <strain evidence="2">DAOM BR144</strain>
    </source>
</reference>
<feature type="region of interest" description="Disordered" evidence="1">
    <location>
        <begin position="30"/>
        <end position="178"/>
    </location>
</feature>
<accession>K3WN55</accession>
<reference evidence="3" key="1">
    <citation type="journal article" date="2010" name="Genome Biol.">
        <title>Genome sequence of the necrotrophic plant pathogen Pythium ultimum reveals original pathogenicity mechanisms and effector repertoire.</title>
        <authorList>
            <person name="Levesque C.A."/>
            <person name="Brouwer H."/>
            <person name="Cano L."/>
            <person name="Hamilton J.P."/>
            <person name="Holt C."/>
            <person name="Huitema E."/>
            <person name="Raffaele S."/>
            <person name="Robideau G.P."/>
            <person name="Thines M."/>
            <person name="Win J."/>
            <person name="Zerillo M.M."/>
            <person name="Beakes G.W."/>
            <person name="Boore J.L."/>
            <person name="Busam D."/>
            <person name="Dumas B."/>
            <person name="Ferriera S."/>
            <person name="Fuerstenberg S.I."/>
            <person name="Gachon C.M."/>
            <person name="Gaulin E."/>
            <person name="Govers F."/>
            <person name="Grenville-Briggs L."/>
            <person name="Horner N."/>
            <person name="Hostetler J."/>
            <person name="Jiang R.H."/>
            <person name="Johnson J."/>
            <person name="Krajaejun T."/>
            <person name="Lin H."/>
            <person name="Meijer H.J."/>
            <person name="Moore B."/>
            <person name="Morris P."/>
            <person name="Phuntmart V."/>
            <person name="Puiu D."/>
            <person name="Shetty J."/>
            <person name="Stajich J.E."/>
            <person name="Tripathy S."/>
            <person name="Wawra S."/>
            <person name="van West P."/>
            <person name="Whitty B.R."/>
            <person name="Coutinho P.M."/>
            <person name="Henrissat B."/>
            <person name="Martin F."/>
            <person name="Thomas P.D."/>
            <person name="Tyler B.M."/>
            <person name="De Vries R.P."/>
            <person name="Kamoun S."/>
            <person name="Yandell M."/>
            <person name="Tisserat N."/>
            <person name="Buell C.R."/>
        </authorList>
    </citation>
    <scope>NUCLEOTIDE SEQUENCE</scope>
    <source>
        <strain evidence="3">DAOM:BR144</strain>
    </source>
</reference>
<evidence type="ECO:0008006" key="4">
    <source>
        <dbReference type="Google" id="ProtNLM"/>
    </source>
</evidence>
<feature type="compositionally biased region" description="Basic and acidic residues" evidence="1">
    <location>
        <begin position="30"/>
        <end position="39"/>
    </location>
</feature>
<feature type="region of interest" description="Disordered" evidence="1">
    <location>
        <begin position="1"/>
        <end position="20"/>
    </location>
</feature>
<dbReference type="VEuPathDB" id="FungiDB:PYU1_G006385"/>
<keyword evidence="3" id="KW-1185">Reference proteome</keyword>
<dbReference type="Pfam" id="PF04979">
    <property type="entry name" value="IPP-2"/>
    <property type="match status" value="1"/>
</dbReference>
<dbReference type="Proteomes" id="UP000019132">
    <property type="component" value="Unassembled WGS sequence"/>
</dbReference>
<dbReference type="PANTHER" id="PTHR12398:SF20">
    <property type="entry name" value="PROTEIN PHOSPHATASE 1 REGULATORY INHIBITOR SUBUNIT 2"/>
    <property type="match status" value="1"/>
</dbReference>
<dbReference type="OMA" id="KKPAGCD"/>
<proteinExistence type="predicted"/>
<dbReference type="GO" id="GO:0009966">
    <property type="term" value="P:regulation of signal transduction"/>
    <property type="evidence" value="ECO:0007669"/>
    <property type="project" value="InterPro"/>
</dbReference>
<dbReference type="EMBL" id="GL376604">
    <property type="status" value="NOT_ANNOTATED_CDS"/>
    <property type="molecule type" value="Genomic_DNA"/>
</dbReference>
<dbReference type="PANTHER" id="PTHR12398">
    <property type="entry name" value="PROTEIN PHOSPHATASE INHIBITOR"/>
    <property type="match status" value="1"/>
</dbReference>
<sequence length="178" mass="20217">MEQQVTTSASASAAPHVTWDEETIAAHDLLRGTRQKIEEPNTPYHYYGSDHEDDDASSAGELGAVSPARSASGREHEPKLEWGELQTKLQRVQDTKQQHHASEWDSSDDEGSVGSKRSHFADRDEEGKKIVKDPKFADKRKSHYNEFERVKAWRQAHASGEDEDEDEDEEKEETTMHD</sequence>
<feature type="compositionally biased region" description="Acidic residues" evidence="1">
    <location>
        <begin position="161"/>
        <end position="172"/>
    </location>
</feature>
<dbReference type="eggNOG" id="ENOG502S7CG">
    <property type="taxonomic scope" value="Eukaryota"/>
</dbReference>
<evidence type="ECO:0000256" key="1">
    <source>
        <dbReference type="SAM" id="MobiDB-lite"/>
    </source>
</evidence>
<evidence type="ECO:0000313" key="3">
    <source>
        <dbReference type="Proteomes" id="UP000019132"/>
    </source>
</evidence>
<feature type="compositionally biased region" description="Basic and acidic residues" evidence="1">
    <location>
        <begin position="72"/>
        <end position="82"/>
    </location>
</feature>
<dbReference type="HOGENOM" id="CLU_117429_0_0_1"/>
<dbReference type="InParanoid" id="K3WN55"/>
<protein>
    <recommendedName>
        <fullName evidence="4">Protein phosphatase inhibitor 2</fullName>
    </recommendedName>
</protein>
<dbReference type="FunCoup" id="K3WN55">
    <property type="interactions" value="45"/>
</dbReference>
<dbReference type="STRING" id="431595.K3WN55"/>
<feature type="compositionally biased region" description="Basic and acidic residues" evidence="1">
    <location>
        <begin position="119"/>
        <end position="151"/>
    </location>
</feature>
<dbReference type="AlphaFoldDB" id="K3WN55"/>
<name>K3WN55_GLOUD</name>
<dbReference type="GO" id="GO:0004864">
    <property type="term" value="F:protein phosphatase inhibitor activity"/>
    <property type="evidence" value="ECO:0007669"/>
    <property type="project" value="InterPro"/>
</dbReference>
<organism evidence="2 3">
    <name type="scientific">Globisporangium ultimum (strain ATCC 200006 / CBS 805.95 / DAOM BR144)</name>
    <name type="common">Pythium ultimum</name>
    <dbReference type="NCBI Taxonomy" id="431595"/>
    <lineage>
        <taxon>Eukaryota</taxon>
        <taxon>Sar</taxon>
        <taxon>Stramenopiles</taxon>
        <taxon>Oomycota</taxon>
        <taxon>Peronosporomycetes</taxon>
        <taxon>Pythiales</taxon>
        <taxon>Pythiaceae</taxon>
        <taxon>Globisporangium</taxon>
    </lineage>
</organism>
<dbReference type="EnsemblProtists" id="PYU1_T006397">
    <property type="protein sequence ID" value="PYU1_T006397"/>
    <property type="gene ID" value="PYU1_G006385"/>
</dbReference>